<evidence type="ECO:0000313" key="3">
    <source>
        <dbReference type="Proteomes" id="UP000648908"/>
    </source>
</evidence>
<comment type="caution">
    <text evidence="2">The sequence shown here is derived from an EMBL/GenBank/DDBJ whole genome shotgun (WGS) entry which is preliminary data.</text>
</comment>
<sequence length="777" mass="84614">MSESRPVVSVLLLCHNEAVFIRRAIRSVLEQSLTQPVEIILMDDASSDGSAGIVTAEVAAAARPGFSLRVIRSETNLGNAGAFVTALEAAQGRYYHVLDGDDFWIDPDKLSRQVAILEAHPELAGVAHRTILRASEDGSESFHPQQDPPKQVLQLEDFLTGGLYFHTSAMLFRNRFRNPGTGQVTVPAILREVRGDMVRLFIHAAQGGIFYLAQTMSVYDDHRGGIWTGLDWPGRQRLLNRLYNQLSEHGYLSDMGEPAAAEYLAGRLAAIAAYAPTALRPISLHPDQVAGQPRQRLTEISRISGILDLETQLTALTAQGSHEDALRLVHRFLTAIGYDRNIARAARSRRLSCPEIDWHCAHIGGLIATRQNILPVAADPAEAAAGPVVLIVSGMAGAQDETWQTTREMIELWRGRAKLVIISTEILPSMADIQARVGPDVELLLNTQTSLVEKTAWLIWHVARLRPSRILVNPLRNDVAIMAGLRREHAPHIHLLGSYDTGYLPCVHSYALDGYVARRPYDMAWFHKLSPNRQILHLPRLLPAAAAPDPLTADRETVTATATLTADRAEGSYDYTLSMIVPLLLASGAQRHIHAGPLSAALLNRLRKEMIRRGIPAGAFVHLPDAATGGSGTGGDIGADLRAAGATLFLHGFPWPETGPLISAMAAGLPVLAHRNYLHPALSLADLCPPGTVEWWNGEHLEAILRGIGPDWLAAQSKAVSAHVAAHLSPGALLAGLGEGFMVPRDPATLPDLPVPETRQELRRLMSEIMEMTLFRA</sequence>
<dbReference type="EMBL" id="JAESVN010000018">
    <property type="protein sequence ID" value="MBL4919326.1"/>
    <property type="molecule type" value="Genomic_DNA"/>
</dbReference>
<dbReference type="RefSeq" id="WP_202690307.1">
    <property type="nucleotide sequence ID" value="NZ_JAESVN010000018.1"/>
</dbReference>
<dbReference type="PANTHER" id="PTHR22916">
    <property type="entry name" value="GLYCOSYLTRANSFERASE"/>
    <property type="match status" value="1"/>
</dbReference>
<dbReference type="Proteomes" id="UP000648908">
    <property type="component" value="Unassembled WGS sequence"/>
</dbReference>
<dbReference type="PANTHER" id="PTHR22916:SF3">
    <property type="entry name" value="UDP-GLCNAC:BETAGAL BETA-1,3-N-ACETYLGLUCOSAMINYLTRANSFERASE-LIKE PROTEIN 1"/>
    <property type="match status" value="1"/>
</dbReference>
<dbReference type="InterPro" id="IPR029044">
    <property type="entry name" value="Nucleotide-diphossugar_trans"/>
</dbReference>
<accession>A0A8K0VDX1</accession>
<organism evidence="2 3">
    <name type="scientific">Szabonella alba</name>
    <dbReference type="NCBI Taxonomy" id="2804194"/>
    <lineage>
        <taxon>Bacteria</taxon>
        <taxon>Pseudomonadati</taxon>
        <taxon>Pseudomonadota</taxon>
        <taxon>Alphaproteobacteria</taxon>
        <taxon>Rhodobacterales</taxon>
        <taxon>Paracoccaceae</taxon>
        <taxon>Szabonella</taxon>
    </lineage>
</organism>
<dbReference type="AlphaFoldDB" id="A0A8K0VDX1"/>
<protein>
    <submittedName>
        <fullName evidence="2">Glycosyltransferase family 2 protein</fullName>
    </submittedName>
</protein>
<reference evidence="2" key="1">
    <citation type="submission" date="2021-01" db="EMBL/GenBank/DDBJ databases">
        <title>Tabrizicola alba sp. nov. a motile alkaliphilic bacterium isolated from a soda lake.</title>
        <authorList>
            <person name="Szuroczki S."/>
            <person name="Abbaszade G."/>
            <person name="Schumann P."/>
            <person name="Toth E."/>
        </authorList>
    </citation>
    <scope>NUCLEOTIDE SEQUENCE</scope>
    <source>
        <strain evidence="2">DMG-N-6</strain>
    </source>
</reference>
<gene>
    <name evidence="2" type="ORF">JL811_19100</name>
</gene>
<dbReference type="Pfam" id="PF00535">
    <property type="entry name" value="Glycos_transf_2"/>
    <property type="match status" value="1"/>
</dbReference>
<dbReference type="Gene3D" id="3.90.550.10">
    <property type="entry name" value="Spore Coat Polysaccharide Biosynthesis Protein SpsA, Chain A"/>
    <property type="match status" value="1"/>
</dbReference>
<dbReference type="CDD" id="cd00761">
    <property type="entry name" value="Glyco_tranf_GTA_type"/>
    <property type="match status" value="1"/>
</dbReference>
<evidence type="ECO:0000259" key="1">
    <source>
        <dbReference type="Pfam" id="PF00535"/>
    </source>
</evidence>
<evidence type="ECO:0000313" key="2">
    <source>
        <dbReference type="EMBL" id="MBL4919326.1"/>
    </source>
</evidence>
<name>A0A8K0VDX1_9RHOB</name>
<dbReference type="SUPFAM" id="SSF53448">
    <property type="entry name" value="Nucleotide-diphospho-sugar transferases"/>
    <property type="match status" value="1"/>
</dbReference>
<keyword evidence="3" id="KW-1185">Reference proteome</keyword>
<dbReference type="InterPro" id="IPR001173">
    <property type="entry name" value="Glyco_trans_2-like"/>
</dbReference>
<dbReference type="GO" id="GO:0016758">
    <property type="term" value="F:hexosyltransferase activity"/>
    <property type="evidence" value="ECO:0007669"/>
    <property type="project" value="UniProtKB-ARBA"/>
</dbReference>
<feature type="domain" description="Glycosyltransferase 2-like" evidence="1">
    <location>
        <begin position="9"/>
        <end position="173"/>
    </location>
</feature>
<proteinExistence type="predicted"/>